<dbReference type="AlphaFoldDB" id="A0A127VDI9"/>
<dbReference type="SUPFAM" id="SSF90123">
    <property type="entry name" value="ABC transporter transmembrane region"/>
    <property type="match status" value="1"/>
</dbReference>
<dbReference type="PROSITE" id="PS50929">
    <property type="entry name" value="ABC_TM1F"/>
    <property type="match status" value="1"/>
</dbReference>
<dbReference type="OrthoDB" id="9760358at2"/>
<keyword evidence="6 7" id="KW-0472">Membrane</keyword>
<dbReference type="InterPro" id="IPR003593">
    <property type="entry name" value="AAA+_ATPase"/>
</dbReference>
<protein>
    <submittedName>
        <fullName evidence="10">Putative ABC transport system, ATP-binding protein</fullName>
    </submittedName>
</protein>
<dbReference type="GO" id="GO:0015421">
    <property type="term" value="F:ABC-type oligopeptide transporter activity"/>
    <property type="evidence" value="ECO:0007669"/>
    <property type="project" value="TreeGrafter"/>
</dbReference>
<evidence type="ECO:0000256" key="2">
    <source>
        <dbReference type="ARBA" id="ARBA00022692"/>
    </source>
</evidence>
<evidence type="ECO:0000256" key="4">
    <source>
        <dbReference type="ARBA" id="ARBA00022840"/>
    </source>
</evidence>
<dbReference type="PROSITE" id="PS50893">
    <property type="entry name" value="ABC_TRANSPORTER_2"/>
    <property type="match status" value="1"/>
</dbReference>
<dbReference type="RefSeq" id="WP_068401207.1">
    <property type="nucleotide sequence ID" value="NZ_CP014504.1"/>
</dbReference>
<feature type="domain" description="ABC transmembrane type-1" evidence="9">
    <location>
        <begin position="27"/>
        <end position="307"/>
    </location>
</feature>
<feature type="transmembrane region" description="Helical" evidence="7">
    <location>
        <begin position="134"/>
        <end position="158"/>
    </location>
</feature>
<dbReference type="GO" id="GO:0005886">
    <property type="term" value="C:plasma membrane"/>
    <property type="evidence" value="ECO:0007669"/>
    <property type="project" value="UniProtKB-SubCell"/>
</dbReference>
<dbReference type="PANTHER" id="PTHR43394:SF1">
    <property type="entry name" value="ATP-BINDING CASSETTE SUB-FAMILY B MEMBER 10, MITOCHONDRIAL"/>
    <property type="match status" value="1"/>
</dbReference>
<dbReference type="GO" id="GO:0005524">
    <property type="term" value="F:ATP binding"/>
    <property type="evidence" value="ECO:0007669"/>
    <property type="project" value="UniProtKB-KW"/>
</dbReference>
<keyword evidence="3" id="KW-0547">Nucleotide-binding</keyword>
<feature type="transmembrane region" description="Helical" evidence="7">
    <location>
        <begin position="244"/>
        <end position="272"/>
    </location>
</feature>
<evidence type="ECO:0000256" key="6">
    <source>
        <dbReference type="ARBA" id="ARBA00023136"/>
    </source>
</evidence>
<feature type="domain" description="ABC transporter" evidence="8">
    <location>
        <begin position="338"/>
        <end position="570"/>
    </location>
</feature>
<dbReference type="SUPFAM" id="SSF52540">
    <property type="entry name" value="P-loop containing nucleoside triphosphate hydrolases"/>
    <property type="match status" value="1"/>
</dbReference>
<dbReference type="InterPro" id="IPR003439">
    <property type="entry name" value="ABC_transporter-like_ATP-bd"/>
</dbReference>
<dbReference type="PATRIC" id="fig|188932.3.peg.2549"/>
<dbReference type="InterPro" id="IPR039421">
    <property type="entry name" value="Type_1_exporter"/>
</dbReference>
<evidence type="ECO:0000259" key="9">
    <source>
        <dbReference type="PROSITE" id="PS50929"/>
    </source>
</evidence>
<dbReference type="InterPro" id="IPR027417">
    <property type="entry name" value="P-loop_NTPase"/>
</dbReference>
<feature type="transmembrane region" description="Helical" evidence="7">
    <location>
        <begin position="21"/>
        <end position="43"/>
    </location>
</feature>
<dbReference type="KEGG" id="pcm:AY601_2439"/>
<dbReference type="InterPro" id="IPR017871">
    <property type="entry name" value="ABC_transporter-like_CS"/>
</dbReference>
<name>A0A127VDI9_9SPHI</name>
<keyword evidence="4 10" id="KW-0067">ATP-binding</keyword>
<dbReference type="GO" id="GO:0016887">
    <property type="term" value="F:ATP hydrolysis activity"/>
    <property type="evidence" value="ECO:0007669"/>
    <property type="project" value="InterPro"/>
</dbReference>
<evidence type="ECO:0000313" key="10">
    <source>
        <dbReference type="EMBL" id="AMP99329.1"/>
    </source>
</evidence>
<gene>
    <name evidence="10" type="ORF">AY601_2439</name>
</gene>
<dbReference type="SMART" id="SM00382">
    <property type="entry name" value="AAA"/>
    <property type="match status" value="1"/>
</dbReference>
<dbReference type="PANTHER" id="PTHR43394">
    <property type="entry name" value="ATP-DEPENDENT PERMEASE MDL1, MITOCHONDRIAL"/>
    <property type="match status" value="1"/>
</dbReference>
<feature type="transmembrane region" description="Helical" evidence="7">
    <location>
        <begin position="164"/>
        <end position="183"/>
    </location>
</feature>
<dbReference type="InterPro" id="IPR011527">
    <property type="entry name" value="ABC1_TM_dom"/>
</dbReference>
<evidence type="ECO:0000256" key="3">
    <source>
        <dbReference type="ARBA" id="ARBA00022741"/>
    </source>
</evidence>
<dbReference type="Gene3D" id="3.40.50.300">
    <property type="entry name" value="P-loop containing nucleotide triphosphate hydrolases"/>
    <property type="match status" value="1"/>
</dbReference>
<keyword evidence="11" id="KW-1185">Reference proteome</keyword>
<keyword evidence="2 7" id="KW-0812">Transmembrane</keyword>
<organism evidence="10 11">
    <name type="scientific">Pedobacter cryoconitis</name>
    <dbReference type="NCBI Taxonomy" id="188932"/>
    <lineage>
        <taxon>Bacteria</taxon>
        <taxon>Pseudomonadati</taxon>
        <taxon>Bacteroidota</taxon>
        <taxon>Sphingobacteriia</taxon>
        <taxon>Sphingobacteriales</taxon>
        <taxon>Sphingobacteriaceae</taxon>
        <taxon>Pedobacter</taxon>
    </lineage>
</organism>
<comment type="subcellular location">
    <subcellularLocation>
        <location evidence="1">Cell membrane</location>
        <topology evidence="1">Multi-pass membrane protein</topology>
    </subcellularLocation>
</comment>
<proteinExistence type="predicted"/>
<evidence type="ECO:0000256" key="1">
    <source>
        <dbReference type="ARBA" id="ARBA00004651"/>
    </source>
</evidence>
<evidence type="ECO:0000313" key="11">
    <source>
        <dbReference type="Proteomes" id="UP000071561"/>
    </source>
</evidence>
<dbReference type="Pfam" id="PF00664">
    <property type="entry name" value="ABC_membrane"/>
    <property type="match status" value="1"/>
</dbReference>
<evidence type="ECO:0000259" key="8">
    <source>
        <dbReference type="PROSITE" id="PS50893"/>
    </source>
</evidence>
<dbReference type="Gene3D" id="1.20.1560.10">
    <property type="entry name" value="ABC transporter type 1, transmembrane domain"/>
    <property type="match status" value="1"/>
</dbReference>
<dbReference type="InterPro" id="IPR036640">
    <property type="entry name" value="ABC1_TM_sf"/>
</dbReference>
<feature type="transmembrane region" description="Helical" evidence="7">
    <location>
        <begin position="63"/>
        <end position="85"/>
    </location>
</feature>
<dbReference type="Proteomes" id="UP000071561">
    <property type="component" value="Chromosome"/>
</dbReference>
<dbReference type="EMBL" id="CP014504">
    <property type="protein sequence ID" value="AMP99329.1"/>
    <property type="molecule type" value="Genomic_DNA"/>
</dbReference>
<evidence type="ECO:0000256" key="7">
    <source>
        <dbReference type="SAM" id="Phobius"/>
    </source>
</evidence>
<accession>A0A127VDI9</accession>
<dbReference type="Pfam" id="PF00005">
    <property type="entry name" value="ABC_tran"/>
    <property type="match status" value="1"/>
</dbReference>
<reference evidence="10 11" key="1">
    <citation type="submission" date="2016-03" db="EMBL/GenBank/DDBJ databases">
        <title>Complete genome sequence of Pedobacter cryoconitis PAMC 27485.</title>
        <authorList>
            <person name="Lee J."/>
            <person name="Kim O.-S."/>
        </authorList>
    </citation>
    <scope>NUCLEOTIDE SEQUENCE [LARGE SCALE GENOMIC DNA]</scope>
    <source>
        <strain evidence="10 11">PAMC 27485</strain>
    </source>
</reference>
<dbReference type="PROSITE" id="PS00211">
    <property type="entry name" value="ABC_TRANSPORTER_1"/>
    <property type="match status" value="1"/>
</dbReference>
<evidence type="ECO:0000256" key="5">
    <source>
        <dbReference type="ARBA" id="ARBA00022989"/>
    </source>
</evidence>
<feature type="transmembrane region" description="Helical" evidence="7">
    <location>
        <begin position="284"/>
        <end position="306"/>
    </location>
</feature>
<dbReference type="CDD" id="cd18548">
    <property type="entry name" value="ABC_6TM_Tm287_like"/>
    <property type="match status" value="1"/>
</dbReference>
<keyword evidence="5 7" id="KW-1133">Transmembrane helix</keyword>
<sequence>MKEQISTDQKSPPGIFSLLKPYRVMVIMLILFALFSNGLNLWLPRMIGHGIDAYNTGDFSYKGIIVEFTVVALIIFVFSYLQGIVQTFASERVARDLRTRITSKISEQSFVFIEKTNPSKLLTNLTSDVDSVKLFISQAIVSIVSSIFIIIGATILLLSINWRLGLTTICIIPIIGGAYYIVLGKVKVLFKKSREVIDWLNKVINESILGAALIRVINSQQLEYEKFFNASTQAKNIGISILRLFAWLIPIIVFTANMAGLTILALGGHYVIKGSMTIGDFAAFNSYLALLIFPILVIGFMSNVIAQATASFGRISQVLNAEDPAETGTLKTNLTGSIEVEAVCITYGEKFALKDISFKVEPGSKLAIIGPTAAGKSQLLYLLTGLIHASSGKVLYDGKPIEEYQSEAFHAQVGFVFQDSIMFNMSIRENIAFSDLVTDESLEKSIATAELKDFIEAMPEGLNTRVSERGLSLSGGQKQRIMLARALALNPKILLLDDFTARVDPQTEQKILANITANYPGLTLISVTQKIAAVQHYEKIILLMQGELLAEGTHEELIQKSPEYIQILNSQQSTSNYEL</sequence>